<evidence type="ECO:0000256" key="4">
    <source>
        <dbReference type="ARBA" id="ARBA00004406"/>
    </source>
</evidence>
<evidence type="ECO:0000256" key="8">
    <source>
        <dbReference type="ARBA" id="ARBA00022824"/>
    </source>
</evidence>
<protein>
    <submittedName>
        <fullName evidence="17">Uncharacterized protein</fullName>
        <ecNumber evidence="17">1.14.-.-</ecNumber>
    </submittedName>
</protein>
<dbReference type="PhylomeDB" id="B4NH27"/>
<dbReference type="CDD" id="cd11056">
    <property type="entry name" value="CYP6-like"/>
    <property type="match status" value="1"/>
</dbReference>
<proteinExistence type="inferred from homology"/>
<evidence type="ECO:0000256" key="16">
    <source>
        <dbReference type="SAM" id="SignalP"/>
    </source>
</evidence>
<dbReference type="SMR" id="B4NH27"/>
<keyword evidence="8" id="KW-0256">Endoplasmic reticulum</keyword>
<evidence type="ECO:0000256" key="7">
    <source>
        <dbReference type="ARBA" id="ARBA00022723"/>
    </source>
</evidence>
<feature type="binding site" description="axial binding residue" evidence="14">
    <location>
        <position position="452"/>
    </location>
    <ligand>
        <name>heme</name>
        <dbReference type="ChEBI" id="CHEBI:30413"/>
    </ligand>
    <ligandPart>
        <name>Fe</name>
        <dbReference type="ChEBI" id="CHEBI:18248"/>
    </ligandPart>
</feature>
<evidence type="ECO:0000256" key="14">
    <source>
        <dbReference type="PIRSR" id="PIRSR602403-1"/>
    </source>
</evidence>
<dbReference type="eggNOG" id="KOG0158">
    <property type="taxonomic scope" value="Eukaryota"/>
</dbReference>
<dbReference type="KEGG" id="dwi:6651013"/>
<dbReference type="PANTHER" id="PTHR24292:SF45">
    <property type="entry name" value="CYTOCHROME P450 6G1-RELATED"/>
    <property type="match status" value="1"/>
</dbReference>
<dbReference type="EC" id="1.14.-.-" evidence="17"/>
<evidence type="ECO:0000256" key="9">
    <source>
        <dbReference type="ARBA" id="ARBA00022848"/>
    </source>
</evidence>
<comment type="subcellular location">
    <subcellularLocation>
        <location evidence="4">Endoplasmic reticulum membrane</location>
        <topology evidence="4">Peripheral membrane protein</topology>
    </subcellularLocation>
    <subcellularLocation>
        <location evidence="3">Microsome membrane</location>
        <topology evidence="3">Peripheral membrane protein</topology>
    </subcellularLocation>
</comment>
<feature type="chain" id="PRO_5002816965" evidence="16">
    <location>
        <begin position="21"/>
        <end position="507"/>
    </location>
</feature>
<reference evidence="17 18" key="1">
    <citation type="journal article" date="2007" name="Nature">
        <title>Evolution of genes and genomes on the Drosophila phylogeny.</title>
        <authorList>
            <consortium name="Drosophila 12 Genomes Consortium"/>
            <person name="Clark A.G."/>
            <person name="Eisen M.B."/>
            <person name="Smith D.R."/>
            <person name="Bergman C.M."/>
            <person name="Oliver B."/>
            <person name="Markow T.A."/>
            <person name="Kaufman T.C."/>
            <person name="Kellis M."/>
            <person name="Gelbart W."/>
            <person name="Iyer V.N."/>
            <person name="Pollard D.A."/>
            <person name="Sackton T.B."/>
            <person name="Larracuente A.M."/>
            <person name="Singh N.D."/>
            <person name="Abad J.P."/>
            <person name="Abt D.N."/>
            <person name="Adryan B."/>
            <person name="Aguade M."/>
            <person name="Akashi H."/>
            <person name="Anderson W.W."/>
            <person name="Aquadro C.F."/>
            <person name="Ardell D.H."/>
            <person name="Arguello R."/>
            <person name="Artieri C.G."/>
            <person name="Barbash D.A."/>
            <person name="Barker D."/>
            <person name="Barsanti P."/>
            <person name="Batterham P."/>
            <person name="Batzoglou S."/>
            <person name="Begun D."/>
            <person name="Bhutkar A."/>
            <person name="Blanco E."/>
            <person name="Bosak S.A."/>
            <person name="Bradley R.K."/>
            <person name="Brand A.D."/>
            <person name="Brent M.R."/>
            <person name="Brooks A.N."/>
            <person name="Brown R.H."/>
            <person name="Butlin R.K."/>
            <person name="Caggese C."/>
            <person name="Calvi B.R."/>
            <person name="Bernardo de Carvalho A."/>
            <person name="Caspi A."/>
            <person name="Castrezana S."/>
            <person name="Celniker S.E."/>
            <person name="Chang J.L."/>
            <person name="Chapple C."/>
            <person name="Chatterji S."/>
            <person name="Chinwalla A."/>
            <person name="Civetta A."/>
            <person name="Clifton S.W."/>
            <person name="Comeron J.M."/>
            <person name="Costello J.C."/>
            <person name="Coyne J.A."/>
            <person name="Daub J."/>
            <person name="David R.G."/>
            <person name="Delcher A.L."/>
            <person name="Delehaunty K."/>
            <person name="Do C.B."/>
            <person name="Ebling H."/>
            <person name="Edwards K."/>
            <person name="Eickbush T."/>
            <person name="Evans J.D."/>
            <person name="Filipski A."/>
            <person name="Findeiss S."/>
            <person name="Freyhult E."/>
            <person name="Fulton L."/>
            <person name="Fulton R."/>
            <person name="Garcia A.C."/>
            <person name="Gardiner A."/>
            <person name="Garfield D.A."/>
            <person name="Garvin B.E."/>
            <person name="Gibson G."/>
            <person name="Gilbert D."/>
            <person name="Gnerre S."/>
            <person name="Godfrey J."/>
            <person name="Good R."/>
            <person name="Gotea V."/>
            <person name="Gravely B."/>
            <person name="Greenberg A.J."/>
            <person name="Griffiths-Jones S."/>
            <person name="Gross S."/>
            <person name="Guigo R."/>
            <person name="Gustafson E.A."/>
            <person name="Haerty W."/>
            <person name="Hahn M.W."/>
            <person name="Halligan D.L."/>
            <person name="Halpern A.L."/>
            <person name="Halter G.M."/>
            <person name="Han M.V."/>
            <person name="Heger A."/>
            <person name="Hillier L."/>
            <person name="Hinrichs A.S."/>
            <person name="Holmes I."/>
            <person name="Hoskins R.A."/>
            <person name="Hubisz M.J."/>
            <person name="Hultmark D."/>
            <person name="Huntley M.A."/>
            <person name="Jaffe D.B."/>
            <person name="Jagadeeshan S."/>
            <person name="Jeck W.R."/>
            <person name="Johnson J."/>
            <person name="Jones C.D."/>
            <person name="Jordan W.C."/>
            <person name="Karpen G.H."/>
            <person name="Kataoka E."/>
            <person name="Keightley P.D."/>
            <person name="Kheradpour P."/>
            <person name="Kirkness E.F."/>
            <person name="Koerich L.B."/>
            <person name="Kristiansen K."/>
            <person name="Kudrna D."/>
            <person name="Kulathinal R.J."/>
            <person name="Kumar S."/>
            <person name="Kwok R."/>
            <person name="Lander E."/>
            <person name="Langley C.H."/>
            <person name="Lapoint R."/>
            <person name="Lazzaro B.P."/>
            <person name="Lee S.J."/>
            <person name="Levesque L."/>
            <person name="Li R."/>
            <person name="Lin C.F."/>
            <person name="Lin M.F."/>
            <person name="Lindblad-Toh K."/>
            <person name="Llopart A."/>
            <person name="Long M."/>
            <person name="Low L."/>
            <person name="Lozovsky E."/>
            <person name="Lu J."/>
            <person name="Luo M."/>
            <person name="Machado C.A."/>
            <person name="Makalowski W."/>
            <person name="Marzo M."/>
            <person name="Matsuda M."/>
            <person name="Matzkin L."/>
            <person name="McAllister B."/>
            <person name="McBride C.S."/>
            <person name="McKernan B."/>
            <person name="McKernan K."/>
            <person name="Mendez-Lago M."/>
            <person name="Minx P."/>
            <person name="Mollenhauer M.U."/>
            <person name="Montooth K."/>
            <person name="Mount S.M."/>
            <person name="Mu X."/>
            <person name="Myers E."/>
            <person name="Negre B."/>
            <person name="Newfeld S."/>
            <person name="Nielsen R."/>
            <person name="Noor M.A."/>
            <person name="O'Grady P."/>
            <person name="Pachter L."/>
            <person name="Papaceit M."/>
            <person name="Parisi M.J."/>
            <person name="Parisi M."/>
            <person name="Parts L."/>
            <person name="Pedersen J.S."/>
            <person name="Pesole G."/>
            <person name="Phillippy A.M."/>
            <person name="Ponting C.P."/>
            <person name="Pop M."/>
            <person name="Porcelli D."/>
            <person name="Powell J.R."/>
            <person name="Prohaska S."/>
            <person name="Pruitt K."/>
            <person name="Puig M."/>
            <person name="Quesneville H."/>
            <person name="Ram K.R."/>
            <person name="Rand D."/>
            <person name="Rasmussen M.D."/>
            <person name="Reed L.K."/>
            <person name="Reenan R."/>
            <person name="Reily A."/>
            <person name="Remington K.A."/>
            <person name="Rieger T.T."/>
            <person name="Ritchie M.G."/>
            <person name="Robin C."/>
            <person name="Rogers Y.H."/>
            <person name="Rohde C."/>
            <person name="Rozas J."/>
            <person name="Rubenfield M.J."/>
            <person name="Ruiz A."/>
            <person name="Russo S."/>
            <person name="Salzberg S.L."/>
            <person name="Sanchez-Gracia A."/>
            <person name="Saranga D.J."/>
            <person name="Sato H."/>
            <person name="Schaeffer S.W."/>
            <person name="Schatz M.C."/>
            <person name="Schlenke T."/>
            <person name="Schwartz R."/>
            <person name="Segarra C."/>
            <person name="Singh R.S."/>
            <person name="Sirot L."/>
            <person name="Sirota M."/>
            <person name="Sisneros N.B."/>
            <person name="Smith C.D."/>
            <person name="Smith T.F."/>
            <person name="Spieth J."/>
            <person name="Stage D.E."/>
            <person name="Stark A."/>
            <person name="Stephan W."/>
            <person name="Strausberg R.L."/>
            <person name="Strempel S."/>
            <person name="Sturgill D."/>
            <person name="Sutton G."/>
            <person name="Sutton G.G."/>
            <person name="Tao W."/>
            <person name="Teichmann S."/>
            <person name="Tobari Y.N."/>
            <person name="Tomimura Y."/>
            <person name="Tsolas J.M."/>
            <person name="Valente V.L."/>
            <person name="Venter E."/>
            <person name="Venter J.C."/>
            <person name="Vicario S."/>
            <person name="Vieira F.G."/>
            <person name="Vilella A.J."/>
            <person name="Villasante A."/>
            <person name="Walenz B."/>
            <person name="Wang J."/>
            <person name="Wasserman M."/>
            <person name="Watts T."/>
            <person name="Wilson D."/>
            <person name="Wilson R.K."/>
            <person name="Wing R.A."/>
            <person name="Wolfner M.F."/>
            <person name="Wong A."/>
            <person name="Wong G.K."/>
            <person name="Wu C.I."/>
            <person name="Wu G."/>
            <person name="Yamamoto D."/>
            <person name="Yang H.P."/>
            <person name="Yang S.P."/>
            <person name="Yorke J.A."/>
            <person name="Yoshida K."/>
            <person name="Zdobnov E."/>
            <person name="Zhang P."/>
            <person name="Zhang Y."/>
            <person name="Zimin A.V."/>
            <person name="Baldwin J."/>
            <person name="Abdouelleil A."/>
            <person name="Abdulkadir J."/>
            <person name="Abebe A."/>
            <person name="Abera B."/>
            <person name="Abreu J."/>
            <person name="Acer S.C."/>
            <person name="Aftuck L."/>
            <person name="Alexander A."/>
            <person name="An P."/>
            <person name="Anderson E."/>
            <person name="Anderson S."/>
            <person name="Arachi H."/>
            <person name="Azer M."/>
            <person name="Bachantsang P."/>
            <person name="Barry A."/>
            <person name="Bayul T."/>
            <person name="Berlin A."/>
            <person name="Bessette D."/>
            <person name="Bloom T."/>
            <person name="Blye J."/>
            <person name="Boguslavskiy L."/>
            <person name="Bonnet C."/>
            <person name="Boukhgalter B."/>
            <person name="Bourzgui I."/>
            <person name="Brown A."/>
            <person name="Cahill P."/>
            <person name="Channer S."/>
            <person name="Cheshatsang Y."/>
            <person name="Chuda L."/>
            <person name="Citroen M."/>
            <person name="Collymore A."/>
            <person name="Cooke P."/>
            <person name="Costello M."/>
            <person name="D'Aco K."/>
            <person name="Daza R."/>
            <person name="De Haan G."/>
            <person name="DeGray S."/>
            <person name="DeMaso C."/>
            <person name="Dhargay N."/>
            <person name="Dooley K."/>
            <person name="Dooley E."/>
            <person name="Doricent M."/>
            <person name="Dorje P."/>
            <person name="Dorjee K."/>
            <person name="Dupes A."/>
            <person name="Elong R."/>
            <person name="Falk J."/>
            <person name="Farina A."/>
            <person name="Faro S."/>
            <person name="Ferguson D."/>
            <person name="Fisher S."/>
            <person name="Foley C.D."/>
            <person name="Franke A."/>
            <person name="Friedrich D."/>
            <person name="Gadbois L."/>
            <person name="Gearin G."/>
            <person name="Gearin C.R."/>
            <person name="Giannoukos G."/>
            <person name="Goode T."/>
            <person name="Graham J."/>
            <person name="Grandbois E."/>
            <person name="Grewal S."/>
            <person name="Gyaltsen K."/>
            <person name="Hafez N."/>
            <person name="Hagos B."/>
            <person name="Hall J."/>
            <person name="Henson C."/>
            <person name="Hollinger A."/>
            <person name="Honan T."/>
            <person name="Huard M.D."/>
            <person name="Hughes L."/>
            <person name="Hurhula B."/>
            <person name="Husby M.E."/>
            <person name="Kamat A."/>
            <person name="Kanga B."/>
            <person name="Kashin S."/>
            <person name="Khazanovich D."/>
            <person name="Kisner P."/>
            <person name="Lance K."/>
            <person name="Lara M."/>
            <person name="Lee W."/>
            <person name="Lennon N."/>
            <person name="Letendre F."/>
            <person name="LeVine R."/>
            <person name="Lipovsky A."/>
            <person name="Liu X."/>
            <person name="Liu J."/>
            <person name="Liu S."/>
            <person name="Lokyitsang T."/>
            <person name="Lokyitsang Y."/>
            <person name="Lubonja R."/>
            <person name="Lui A."/>
            <person name="MacDonald P."/>
            <person name="Magnisalis V."/>
            <person name="Maru K."/>
            <person name="Matthews C."/>
            <person name="McCusker W."/>
            <person name="McDonough S."/>
            <person name="Mehta T."/>
            <person name="Meldrim J."/>
            <person name="Meneus L."/>
            <person name="Mihai O."/>
            <person name="Mihalev A."/>
            <person name="Mihova T."/>
            <person name="Mittelman R."/>
            <person name="Mlenga V."/>
            <person name="Montmayeur A."/>
            <person name="Mulrain L."/>
            <person name="Navidi A."/>
            <person name="Naylor J."/>
            <person name="Negash T."/>
            <person name="Nguyen T."/>
            <person name="Nguyen N."/>
            <person name="Nicol R."/>
            <person name="Norbu C."/>
            <person name="Norbu N."/>
            <person name="Novod N."/>
            <person name="O'Neill B."/>
            <person name="Osman S."/>
            <person name="Markiewicz E."/>
            <person name="Oyono O.L."/>
            <person name="Patti C."/>
            <person name="Phunkhang P."/>
            <person name="Pierre F."/>
            <person name="Priest M."/>
            <person name="Raghuraman S."/>
            <person name="Rege F."/>
            <person name="Reyes R."/>
            <person name="Rise C."/>
            <person name="Rogov P."/>
            <person name="Ross K."/>
            <person name="Ryan E."/>
            <person name="Settipalli S."/>
            <person name="Shea T."/>
            <person name="Sherpa N."/>
            <person name="Shi L."/>
            <person name="Shih D."/>
            <person name="Sparrow T."/>
            <person name="Spaulding J."/>
            <person name="Stalker J."/>
            <person name="Stange-Thomann N."/>
            <person name="Stavropoulos S."/>
            <person name="Stone C."/>
            <person name="Strader C."/>
            <person name="Tesfaye S."/>
            <person name="Thomson T."/>
            <person name="Thoulutsang Y."/>
            <person name="Thoulutsang D."/>
            <person name="Topham K."/>
            <person name="Topping I."/>
            <person name="Tsamla T."/>
            <person name="Vassiliev H."/>
            <person name="Vo A."/>
            <person name="Wangchuk T."/>
            <person name="Wangdi T."/>
            <person name="Weiand M."/>
            <person name="Wilkinson J."/>
            <person name="Wilson A."/>
            <person name="Yadav S."/>
            <person name="Young G."/>
            <person name="Yu Q."/>
            <person name="Zembek L."/>
            <person name="Zhong D."/>
            <person name="Zimmer A."/>
            <person name="Zwirko Z."/>
            <person name="Jaffe D.B."/>
            <person name="Alvarez P."/>
            <person name="Brockman W."/>
            <person name="Butler J."/>
            <person name="Chin C."/>
            <person name="Gnerre S."/>
            <person name="Grabherr M."/>
            <person name="Kleber M."/>
            <person name="Mauceli E."/>
            <person name="MacCallum I."/>
        </authorList>
    </citation>
    <scope>NUCLEOTIDE SEQUENCE [LARGE SCALE GENOMIC DNA]</scope>
    <source>
        <strain evidence="18">Tucson 14030-0811.24</strain>
    </source>
</reference>
<keyword evidence="10 15" id="KW-0560">Oxidoreductase</keyword>
<comment type="cofactor">
    <cofactor evidence="1 14">
        <name>heme</name>
        <dbReference type="ChEBI" id="CHEBI:30413"/>
    </cofactor>
</comment>
<keyword evidence="13" id="KW-0472">Membrane</keyword>
<keyword evidence="9" id="KW-0492">Microsome</keyword>
<evidence type="ECO:0000256" key="1">
    <source>
        <dbReference type="ARBA" id="ARBA00001971"/>
    </source>
</evidence>
<name>B4NH27_DROWI</name>
<dbReference type="Proteomes" id="UP000007798">
    <property type="component" value="Unassembled WGS sequence"/>
</dbReference>
<dbReference type="PRINTS" id="PR00465">
    <property type="entry name" value="EP450IV"/>
</dbReference>
<dbReference type="GO" id="GO:0005506">
    <property type="term" value="F:iron ion binding"/>
    <property type="evidence" value="ECO:0007669"/>
    <property type="project" value="InterPro"/>
</dbReference>
<evidence type="ECO:0000256" key="12">
    <source>
        <dbReference type="ARBA" id="ARBA00023033"/>
    </source>
</evidence>
<evidence type="ECO:0000256" key="11">
    <source>
        <dbReference type="ARBA" id="ARBA00023004"/>
    </source>
</evidence>
<gene>
    <name evidence="17" type="primary">Dwil\GK14171</name>
    <name evidence="17" type="ORF">Dwil_GK14171</name>
</gene>
<evidence type="ECO:0000313" key="18">
    <source>
        <dbReference type="Proteomes" id="UP000007798"/>
    </source>
</evidence>
<comment type="similarity">
    <text evidence="5 15">Belongs to the cytochrome P450 family.</text>
</comment>
<accession>B4NH27</accession>
<dbReference type="InterPro" id="IPR001128">
    <property type="entry name" value="Cyt_P450"/>
</dbReference>
<evidence type="ECO:0000256" key="6">
    <source>
        <dbReference type="ARBA" id="ARBA00022617"/>
    </source>
</evidence>
<feature type="signal peptide" evidence="16">
    <location>
        <begin position="1"/>
        <end position="20"/>
    </location>
</feature>
<dbReference type="InterPro" id="IPR050476">
    <property type="entry name" value="Insect_CytP450_Detox"/>
</dbReference>
<dbReference type="GO" id="GO:0046680">
    <property type="term" value="P:response to DDT"/>
    <property type="evidence" value="ECO:0007669"/>
    <property type="project" value="TreeGrafter"/>
</dbReference>
<dbReference type="GO" id="GO:0016705">
    <property type="term" value="F:oxidoreductase activity, acting on paired donors, with incorporation or reduction of molecular oxygen"/>
    <property type="evidence" value="ECO:0007669"/>
    <property type="project" value="InterPro"/>
</dbReference>
<keyword evidence="18" id="KW-1185">Reference proteome</keyword>
<evidence type="ECO:0000256" key="13">
    <source>
        <dbReference type="ARBA" id="ARBA00023136"/>
    </source>
</evidence>
<dbReference type="OMA" id="HRNDLID"/>
<dbReference type="GO" id="GO:0046701">
    <property type="term" value="P:insecticide catabolic process"/>
    <property type="evidence" value="ECO:0007669"/>
    <property type="project" value="TreeGrafter"/>
</dbReference>
<evidence type="ECO:0000256" key="10">
    <source>
        <dbReference type="ARBA" id="ARBA00023002"/>
    </source>
</evidence>
<dbReference type="GO" id="GO:0005789">
    <property type="term" value="C:endoplasmic reticulum membrane"/>
    <property type="evidence" value="ECO:0007669"/>
    <property type="project" value="UniProtKB-SubCell"/>
</dbReference>
<dbReference type="EMBL" id="CH964272">
    <property type="protein sequence ID" value="EDW84524.1"/>
    <property type="molecule type" value="Genomic_DNA"/>
</dbReference>
<dbReference type="PRINTS" id="PR00385">
    <property type="entry name" value="P450"/>
</dbReference>
<dbReference type="InterPro" id="IPR036396">
    <property type="entry name" value="Cyt_P450_sf"/>
</dbReference>
<organism evidence="17 18">
    <name type="scientific">Drosophila willistoni</name>
    <name type="common">Fruit fly</name>
    <dbReference type="NCBI Taxonomy" id="7260"/>
    <lineage>
        <taxon>Eukaryota</taxon>
        <taxon>Metazoa</taxon>
        <taxon>Ecdysozoa</taxon>
        <taxon>Arthropoda</taxon>
        <taxon>Hexapoda</taxon>
        <taxon>Insecta</taxon>
        <taxon>Pterygota</taxon>
        <taxon>Neoptera</taxon>
        <taxon>Endopterygota</taxon>
        <taxon>Diptera</taxon>
        <taxon>Brachycera</taxon>
        <taxon>Muscomorpha</taxon>
        <taxon>Ephydroidea</taxon>
        <taxon>Drosophilidae</taxon>
        <taxon>Drosophila</taxon>
        <taxon>Sophophora</taxon>
    </lineage>
</organism>
<evidence type="ECO:0000313" key="17">
    <source>
        <dbReference type="EMBL" id="EDW84524.1"/>
    </source>
</evidence>
<dbReference type="OrthoDB" id="2789670at2759"/>
<dbReference type="HOGENOM" id="CLU_001570_5_2_1"/>
<dbReference type="FunFam" id="1.10.630.10:FF:000042">
    <property type="entry name" value="Cytochrome P450"/>
    <property type="match status" value="1"/>
</dbReference>
<dbReference type="PROSITE" id="PS00086">
    <property type="entry name" value="CYTOCHROME_P450"/>
    <property type="match status" value="1"/>
</dbReference>
<dbReference type="GO" id="GO:0004497">
    <property type="term" value="F:monooxygenase activity"/>
    <property type="evidence" value="ECO:0007669"/>
    <property type="project" value="UniProtKB-KW"/>
</dbReference>
<keyword evidence="11 14" id="KW-0408">Iron</keyword>
<keyword evidence="7 14" id="KW-0479">Metal-binding</keyword>
<sequence>MFTETILLIATLALVLFVWQKRTNNFWDRVGVKHVPTKFIVGNAREFLTGKVPFYEQIYKLHTAPGFEKEPFIGVNMLHRPGLIIRDLELIKTVMIKKFNCFTNRVIQADPHVDVLGANNLFFARNPSWRELRTKITPVFTSGKIKQMYPLLVEVGKELESYLDRLPKEAELRVKELAGRFTTDLIATSAMGVKANSLKDVNSEFFLNNRNFFKFTWGRVFDSFFIFLIPSLAPIVRARVFPKEVTKFFQRIVGHVMEEREKSGVHRNDLIDILLAMQKEALADPDQKNKAKDVNFLVAQAAGFQTGGYETSASTMTFTLFELANNLEIQNRLHQEIQEYYGEGKSISYEQLHEMPYLSKVINETLRKYPIAGLAERECTQPSEGERFNLKPYNNFELPNGMPVYVSSLGIHRDPQYWPEPEKYDPERFDPSNRHNINMDAYMPFGIGPHNCIGMRLGLLQAKLGIIHMLRNHRVTPSPSTIKRIEFNPLSVVLTSKDEILLNIERI</sequence>
<dbReference type="Pfam" id="PF00067">
    <property type="entry name" value="p450"/>
    <property type="match status" value="1"/>
</dbReference>
<dbReference type="Gene3D" id="1.10.630.10">
    <property type="entry name" value="Cytochrome P450"/>
    <property type="match status" value="1"/>
</dbReference>
<keyword evidence="16" id="KW-0732">Signal</keyword>
<evidence type="ECO:0000256" key="5">
    <source>
        <dbReference type="ARBA" id="ARBA00010617"/>
    </source>
</evidence>
<dbReference type="PANTHER" id="PTHR24292">
    <property type="entry name" value="CYTOCHROME P450"/>
    <property type="match status" value="1"/>
</dbReference>
<dbReference type="AlphaFoldDB" id="B4NH27"/>
<evidence type="ECO:0000256" key="15">
    <source>
        <dbReference type="RuleBase" id="RU000461"/>
    </source>
</evidence>
<dbReference type="SUPFAM" id="SSF48264">
    <property type="entry name" value="Cytochrome P450"/>
    <property type="match status" value="1"/>
</dbReference>
<keyword evidence="12 15" id="KW-0503">Monooxygenase</keyword>
<dbReference type="GO" id="GO:0020037">
    <property type="term" value="F:heme binding"/>
    <property type="evidence" value="ECO:0007669"/>
    <property type="project" value="InterPro"/>
</dbReference>
<keyword evidence="6 14" id="KW-0349">Heme</keyword>
<dbReference type="InterPro" id="IPR017972">
    <property type="entry name" value="Cyt_P450_CS"/>
</dbReference>
<dbReference type="InterPro" id="IPR002403">
    <property type="entry name" value="Cyt_P450_E_grp-IV"/>
</dbReference>
<evidence type="ECO:0000256" key="3">
    <source>
        <dbReference type="ARBA" id="ARBA00004174"/>
    </source>
</evidence>
<dbReference type="InParanoid" id="B4NH27"/>
<evidence type="ECO:0000256" key="2">
    <source>
        <dbReference type="ARBA" id="ARBA00003690"/>
    </source>
</evidence>
<comment type="function">
    <text evidence="2">May be involved in the metabolism of insect hormones and in the breakdown of synthetic insecticides.</text>
</comment>